<evidence type="ECO:0000313" key="3">
    <source>
        <dbReference type="EMBL" id="BAP62615.1"/>
    </source>
</evidence>
<proteinExistence type="predicted"/>
<keyword evidence="1" id="KW-0059">Arsenical resistance</keyword>
<dbReference type="PANTHER" id="PTHR43428:SF1">
    <property type="entry name" value="ARSENATE REDUCTASE"/>
    <property type="match status" value="1"/>
</dbReference>
<feature type="domain" description="Phosphotyrosine protein phosphatase I" evidence="2">
    <location>
        <begin position="10"/>
        <end position="133"/>
    </location>
</feature>
<dbReference type="GO" id="GO:0004725">
    <property type="term" value="F:protein tyrosine phosphatase activity"/>
    <property type="evidence" value="ECO:0007669"/>
    <property type="project" value="UniProtKB-EC"/>
</dbReference>
<dbReference type="InterPro" id="IPR036196">
    <property type="entry name" value="Ptyr_pPase_sf"/>
</dbReference>
<keyword evidence="3" id="KW-0378">Hydrolase</keyword>
<dbReference type="GeneID" id="37875015"/>
<dbReference type="GO" id="GO:0046685">
    <property type="term" value="P:response to arsenic-containing substance"/>
    <property type="evidence" value="ECO:0007669"/>
    <property type="project" value="UniProtKB-KW"/>
</dbReference>
<dbReference type="EC" id="3.1.3.48" evidence="3"/>
<dbReference type="Proteomes" id="UP000263689">
    <property type="component" value="Chromosome"/>
</dbReference>
<dbReference type="AlphaFoldDB" id="A0A2Z5PKG0"/>
<dbReference type="Gene3D" id="3.40.50.2300">
    <property type="match status" value="1"/>
</dbReference>
<dbReference type="PANTHER" id="PTHR43428">
    <property type="entry name" value="ARSENATE REDUCTASE"/>
    <property type="match status" value="1"/>
</dbReference>
<dbReference type="RefSeq" id="WP_119720714.1">
    <property type="nucleotide sequence ID" value="NZ_AP011528.1"/>
</dbReference>
<reference evidence="3 4" key="1">
    <citation type="submission" date="2009-06" db="EMBL/GenBank/DDBJ databases">
        <title>Molecular Evidence for Microbiologically Influenced Corrosion from genome of Methanogen.</title>
        <authorList>
            <person name="Ito N."/>
            <person name="Tsurumaru H."/>
            <person name="Shimizu A."/>
            <person name="Harada T."/>
            <person name="Hosoyama A."/>
            <person name="Horikawa H."/>
            <person name="Wakai S."/>
            <person name="Sasaki K."/>
            <person name="Nishijima K."/>
            <person name="Ataku H."/>
            <person name="Yamazaki J."/>
            <person name="Mise M."/>
            <person name="Yamazaki S."/>
            <person name="Tanikawa S."/>
            <person name="Harayama S."/>
            <person name="Fujita N."/>
        </authorList>
    </citation>
    <scope>NUCLEOTIDE SEQUENCE [LARGE SCALE GENOMIC DNA]</scope>
    <source>
        <strain evidence="4">OS7 ( NBRC 103642)</strain>
    </source>
</reference>
<evidence type="ECO:0000256" key="1">
    <source>
        <dbReference type="ARBA" id="ARBA00022849"/>
    </source>
</evidence>
<dbReference type="SUPFAM" id="SSF52788">
    <property type="entry name" value="Phosphotyrosine protein phosphatases I"/>
    <property type="match status" value="1"/>
</dbReference>
<name>A0A2Z5PKG0_METMI</name>
<dbReference type="KEGG" id="mmao:MMOS7_05290"/>
<evidence type="ECO:0000313" key="4">
    <source>
        <dbReference type="Proteomes" id="UP000263689"/>
    </source>
</evidence>
<accession>A0A2Z5PKG0</accession>
<dbReference type="EMBL" id="AP011528">
    <property type="protein sequence ID" value="BAP62615.1"/>
    <property type="molecule type" value="Genomic_DNA"/>
</dbReference>
<organism evidence="3 4">
    <name type="scientific">Methanococcus maripaludis OS7</name>
    <dbReference type="NCBI Taxonomy" id="637915"/>
    <lineage>
        <taxon>Archaea</taxon>
        <taxon>Methanobacteriati</taxon>
        <taxon>Methanobacteriota</taxon>
        <taxon>Methanomada group</taxon>
        <taxon>Methanococci</taxon>
        <taxon>Methanococcales</taxon>
        <taxon>Methanococcaceae</taxon>
        <taxon>Methanococcus</taxon>
    </lineage>
</organism>
<sequence length="135" mass="15301">MDKSFKISDEKIAFVCIHNKRRSVMAESFAKNLGLNAYSAGVEKTEEIDEKIVEVMAELGLKVKERPETILELTKKIGNIDILVTMGCIGSCPIVPAKKYIAWNIKDPAGKEIEVYRKIRDEIKIKVEELLKSEF</sequence>
<gene>
    <name evidence="3" type="primary">arsC</name>
    <name evidence="3" type="ORF">MMOS7_05290</name>
</gene>
<dbReference type="InterPro" id="IPR023485">
    <property type="entry name" value="Ptyr_pPase"/>
</dbReference>
<dbReference type="SMART" id="SM00226">
    <property type="entry name" value="LMWPc"/>
    <property type="match status" value="1"/>
</dbReference>
<protein>
    <submittedName>
        <fullName evidence="3">Arsenate reductase</fullName>
        <ecNumber evidence="3">3.1.3.48</ecNumber>
    </submittedName>
</protein>
<evidence type="ECO:0000259" key="2">
    <source>
        <dbReference type="SMART" id="SM00226"/>
    </source>
</evidence>
<dbReference type="Pfam" id="PF01451">
    <property type="entry name" value="LMWPc"/>
    <property type="match status" value="1"/>
</dbReference>